<name>A0AAU8TAA2_9BURK</name>
<dbReference type="AlphaFoldDB" id="A0AAU8TAA2"/>
<protein>
    <submittedName>
        <fullName evidence="1">Uncharacterized protein</fullName>
    </submittedName>
</protein>
<organism evidence="1 2">
    <name type="scientific">Paraburkholderia fungorum</name>
    <dbReference type="NCBI Taxonomy" id="134537"/>
    <lineage>
        <taxon>Bacteria</taxon>
        <taxon>Pseudomonadati</taxon>
        <taxon>Pseudomonadota</taxon>
        <taxon>Betaproteobacteria</taxon>
        <taxon>Burkholderiales</taxon>
        <taxon>Burkholderiaceae</taxon>
        <taxon>Paraburkholderia</taxon>
    </lineage>
</organism>
<dbReference type="KEGG" id="bfn:OI25_7155"/>
<evidence type="ECO:0000313" key="1">
    <source>
        <dbReference type="EMBL" id="AJZ57160.1"/>
    </source>
</evidence>
<proteinExistence type="predicted"/>
<dbReference type="EMBL" id="CP010025">
    <property type="protein sequence ID" value="AJZ57160.1"/>
    <property type="molecule type" value="Genomic_DNA"/>
</dbReference>
<gene>
    <name evidence="1" type="ORF">OI25_7155</name>
</gene>
<evidence type="ECO:0000313" key="2">
    <source>
        <dbReference type="Proteomes" id="UP000032614"/>
    </source>
</evidence>
<reference evidence="1 2" key="1">
    <citation type="journal article" date="2015" name="Genome Announc.">
        <title>Complete genome sequences for 59 burkholderia isolates, both pathogenic and near neighbor.</title>
        <authorList>
            <person name="Johnson S.L."/>
            <person name="Bishop-Lilly K.A."/>
            <person name="Ladner J.T."/>
            <person name="Daligault H.E."/>
            <person name="Davenport K.W."/>
            <person name="Jaissle J."/>
            <person name="Frey K.G."/>
            <person name="Koroleva G.I."/>
            <person name="Bruce D.C."/>
            <person name="Coyne S.R."/>
            <person name="Broomall S.M."/>
            <person name="Li P.E."/>
            <person name="Teshima H."/>
            <person name="Gibbons H.S."/>
            <person name="Palacios G.F."/>
            <person name="Rosenzweig C.N."/>
            <person name="Redden C.L."/>
            <person name="Xu Y."/>
            <person name="Minogue T.D."/>
            <person name="Chain P.S."/>
        </authorList>
    </citation>
    <scope>NUCLEOTIDE SEQUENCE [LARGE SCALE GENOMIC DNA]</scope>
    <source>
        <strain evidence="1 2">ATCC BAA-463</strain>
    </source>
</reference>
<dbReference type="Proteomes" id="UP000032614">
    <property type="component" value="Chromosome 3"/>
</dbReference>
<accession>A0AAU8TAA2</accession>
<sequence>MQSEKLHTNWTAVGIGAASNSVSLRGARGNVVMGEVDQNIGDVKRLKIGGKVGITFARAFFAPRQEDRC</sequence>